<dbReference type="Proteomes" id="UP000789375">
    <property type="component" value="Unassembled WGS sequence"/>
</dbReference>
<sequence>MILNNVEVDSRMSLSNSVVESYGGCKHHYLAPTPPNGLRLETIMLSTPMAEICGVCRIKFLCQLLMAVVRRNKIWFEAHAKLSETDTEYFGSNFLFNIQDDEAETPLKTII</sequence>
<protein>
    <submittedName>
        <fullName evidence="1">6776_t:CDS:1</fullName>
    </submittedName>
</protein>
<keyword evidence="2" id="KW-1185">Reference proteome</keyword>
<proteinExistence type="predicted"/>
<gene>
    <name evidence="1" type="ORF">FMOSSE_LOCUS6992</name>
</gene>
<comment type="caution">
    <text evidence="1">The sequence shown here is derived from an EMBL/GenBank/DDBJ whole genome shotgun (WGS) entry which is preliminary data.</text>
</comment>
<name>A0A9N9BAZ2_FUNMO</name>
<evidence type="ECO:0000313" key="1">
    <source>
        <dbReference type="EMBL" id="CAG8561691.1"/>
    </source>
</evidence>
<accession>A0A9N9BAZ2</accession>
<dbReference type="EMBL" id="CAJVPP010001554">
    <property type="protein sequence ID" value="CAG8561691.1"/>
    <property type="molecule type" value="Genomic_DNA"/>
</dbReference>
<dbReference type="AlphaFoldDB" id="A0A9N9BAZ2"/>
<organism evidence="1 2">
    <name type="scientific">Funneliformis mosseae</name>
    <name type="common">Endomycorrhizal fungus</name>
    <name type="synonym">Glomus mosseae</name>
    <dbReference type="NCBI Taxonomy" id="27381"/>
    <lineage>
        <taxon>Eukaryota</taxon>
        <taxon>Fungi</taxon>
        <taxon>Fungi incertae sedis</taxon>
        <taxon>Mucoromycota</taxon>
        <taxon>Glomeromycotina</taxon>
        <taxon>Glomeromycetes</taxon>
        <taxon>Glomerales</taxon>
        <taxon>Glomeraceae</taxon>
        <taxon>Funneliformis</taxon>
    </lineage>
</organism>
<reference evidence="1" key="1">
    <citation type="submission" date="2021-06" db="EMBL/GenBank/DDBJ databases">
        <authorList>
            <person name="Kallberg Y."/>
            <person name="Tangrot J."/>
            <person name="Rosling A."/>
        </authorList>
    </citation>
    <scope>NUCLEOTIDE SEQUENCE</scope>
    <source>
        <strain evidence="1">87-6 pot B 2015</strain>
    </source>
</reference>
<evidence type="ECO:0000313" key="2">
    <source>
        <dbReference type="Proteomes" id="UP000789375"/>
    </source>
</evidence>